<dbReference type="GeneID" id="72412266"/>
<evidence type="ECO:0000313" key="2">
    <source>
        <dbReference type="Proteomes" id="UP000595757"/>
    </source>
</evidence>
<dbReference type="Proteomes" id="UP000595757">
    <property type="component" value="Chromosome"/>
</dbReference>
<sequence>MSKSHSGGAIVFCVMRSLLRSLVGICVQCVPEIIGEQDRYGSGARLGLLDAVAALVLALTGVATWPTRAEGAGATSESAALILDASSSMT</sequence>
<accession>A0ABX7DDK1</accession>
<organism evidence="1 2">
    <name type="scientific">Corynebacterium striatum</name>
    <dbReference type="NCBI Taxonomy" id="43770"/>
    <lineage>
        <taxon>Bacteria</taxon>
        <taxon>Bacillati</taxon>
        <taxon>Actinomycetota</taxon>
        <taxon>Actinomycetes</taxon>
        <taxon>Mycobacteriales</taxon>
        <taxon>Corynebacteriaceae</taxon>
        <taxon>Corynebacterium</taxon>
    </lineage>
</organism>
<dbReference type="EMBL" id="CP068158">
    <property type="protein sequence ID" value="QQU76387.1"/>
    <property type="molecule type" value="Genomic_DNA"/>
</dbReference>
<name>A0ABX7DDK1_CORST</name>
<gene>
    <name evidence="1" type="ORF">I6I72_09695</name>
</gene>
<evidence type="ECO:0000313" key="1">
    <source>
        <dbReference type="EMBL" id="QQU76387.1"/>
    </source>
</evidence>
<reference evidence="1 2" key="1">
    <citation type="submission" date="2021-01" db="EMBL/GenBank/DDBJ databases">
        <title>FDA dAtabase for Regulatory Grade micrObial Sequences (FDA-ARGOS): Supporting development and validation of Infectious Disease Dx tests.</title>
        <authorList>
            <person name="Sproer C."/>
            <person name="Gronow S."/>
            <person name="Severitt S."/>
            <person name="Schroder I."/>
            <person name="Tallon L."/>
            <person name="Sadzewicz L."/>
            <person name="Zhao X."/>
            <person name="Boylan J."/>
            <person name="Ott S."/>
            <person name="Bowen H."/>
            <person name="Vavikolanu K."/>
            <person name="Mehta A."/>
            <person name="Aluvathingal J."/>
            <person name="Nadendla S."/>
            <person name="Lowell S."/>
            <person name="Myers T."/>
            <person name="Yan Y."/>
            <person name="Sichtig H."/>
        </authorList>
    </citation>
    <scope>NUCLEOTIDE SEQUENCE [LARGE SCALE GENOMIC DNA]</scope>
    <source>
        <strain evidence="1 2">FDAARGOS_1115</strain>
    </source>
</reference>
<keyword evidence="2" id="KW-1185">Reference proteome</keyword>
<proteinExistence type="predicted"/>
<protein>
    <recommendedName>
        <fullName evidence="3">VWA domain-containing protein</fullName>
    </recommendedName>
</protein>
<evidence type="ECO:0008006" key="3">
    <source>
        <dbReference type="Google" id="ProtNLM"/>
    </source>
</evidence>
<dbReference type="RefSeq" id="WP_152682584.1">
    <property type="nucleotide sequence ID" value="NZ_CP024931.1"/>
</dbReference>